<dbReference type="PANTHER" id="PTHR33055:SF3">
    <property type="entry name" value="PUTATIVE TRANSPOSASE FOR IS117-RELATED"/>
    <property type="match status" value="1"/>
</dbReference>
<protein>
    <recommendedName>
        <fullName evidence="1">Transposase IS116/IS110/IS902 C-terminal domain-containing protein</fullName>
    </recommendedName>
</protein>
<sequence>MTSASLRIMKTDLNHRRLAGDWVRGVNRLRGLLGAIFPGLERAFDYAKRSPLVLLTAFTTPEEIRAAGEPGLIAHLHEHGTHRPDTAGIAAGALEAAQAQAIVLASQDSTAALIKRLAAKLLELDRERKELDKTIASVFRSNPHAQIIESLPGMGPILGAEFIVVTGGDVAAFAHSGKLASYAGLAPVAKDSGRVSGNLRRPKRYNRRVRRVFSMDALSSIAAHGPSRTFYQRKRGERMRHTQALPALARRLVDVLWALLRDGRFFEHNAPVRPTTT</sequence>
<dbReference type="EMBL" id="BAABDD010000004">
    <property type="protein sequence ID" value="GAA3733371.1"/>
    <property type="molecule type" value="Genomic_DNA"/>
</dbReference>
<dbReference type="InterPro" id="IPR047650">
    <property type="entry name" value="Transpos_IS110"/>
</dbReference>
<reference evidence="3" key="1">
    <citation type="journal article" date="2019" name="Int. J. Syst. Evol. Microbiol.">
        <title>The Global Catalogue of Microorganisms (GCM) 10K type strain sequencing project: providing services to taxonomists for standard genome sequencing and annotation.</title>
        <authorList>
            <consortium name="The Broad Institute Genomics Platform"/>
            <consortium name="The Broad Institute Genome Sequencing Center for Infectious Disease"/>
            <person name="Wu L."/>
            <person name="Ma J."/>
        </authorList>
    </citation>
    <scope>NUCLEOTIDE SEQUENCE [LARGE SCALE GENOMIC DNA]</scope>
    <source>
        <strain evidence="3">JCM 17137</strain>
    </source>
</reference>
<dbReference type="Proteomes" id="UP001500908">
    <property type="component" value="Unassembled WGS sequence"/>
</dbReference>
<name>A0ABP7F8F0_9ACTN</name>
<keyword evidence="3" id="KW-1185">Reference proteome</keyword>
<evidence type="ECO:0000313" key="3">
    <source>
        <dbReference type="Proteomes" id="UP001500908"/>
    </source>
</evidence>
<evidence type="ECO:0000313" key="2">
    <source>
        <dbReference type="EMBL" id="GAA3733371.1"/>
    </source>
</evidence>
<organism evidence="2 3">
    <name type="scientific">Salinactinospora qingdaonensis</name>
    <dbReference type="NCBI Taxonomy" id="702744"/>
    <lineage>
        <taxon>Bacteria</taxon>
        <taxon>Bacillati</taxon>
        <taxon>Actinomycetota</taxon>
        <taxon>Actinomycetes</taxon>
        <taxon>Streptosporangiales</taxon>
        <taxon>Nocardiopsidaceae</taxon>
        <taxon>Salinactinospora</taxon>
    </lineage>
</organism>
<dbReference type="InterPro" id="IPR003346">
    <property type="entry name" value="Transposase_20"/>
</dbReference>
<dbReference type="Pfam" id="PF02371">
    <property type="entry name" value="Transposase_20"/>
    <property type="match status" value="1"/>
</dbReference>
<comment type="caution">
    <text evidence="2">The sequence shown here is derived from an EMBL/GenBank/DDBJ whole genome shotgun (WGS) entry which is preliminary data.</text>
</comment>
<feature type="domain" description="Transposase IS116/IS110/IS902 C-terminal" evidence="1">
    <location>
        <begin position="145"/>
        <end position="232"/>
    </location>
</feature>
<accession>A0ABP7F8F0</accession>
<gene>
    <name evidence="2" type="ORF">GCM10022402_12290</name>
</gene>
<evidence type="ECO:0000259" key="1">
    <source>
        <dbReference type="Pfam" id="PF02371"/>
    </source>
</evidence>
<dbReference type="PANTHER" id="PTHR33055">
    <property type="entry name" value="TRANSPOSASE FOR INSERTION SEQUENCE ELEMENT IS1111A"/>
    <property type="match status" value="1"/>
</dbReference>
<proteinExistence type="predicted"/>